<evidence type="ECO:0000256" key="1">
    <source>
        <dbReference type="ARBA" id="ARBA00006190"/>
    </source>
</evidence>
<sequence length="80" mass="8827">MDDLSEQNHIGEEIANAISSPALGGSDLYNDADLERELDELANLDLAEEMTNIGALPEVPTTNKMKEKIDPIRQLEDPTF</sequence>
<organism evidence="2 3">
    <name type="scientific">Adineta steineri</name>
    <dbReference type="NCBI Taxonomy" id="433720"/>
    <lineage>
        <taxon>Eukaryota</taxon>
        <taxon>Metazoa</taxon>
        <taxon>Spiralia</taxon>
        <taxon>Gnathifera</taxon>
        <taxon>Rotifera</taxon>
        <taxon>Eurotatoria</taxon>
        <taxon>Bdelloidea</taxon>
        <taxon>Adinetida</taxon>
        <taxon>Adinetidae</taxon>
        <taxon>Adineta</taxon>
    </lineage>
</organism>
<comment type="caution">
    <text evidence="2">The sequence shown here is derived from an EMBL/GenBank/DDBJ whole genome shotgun (WGS) entry which is preliminary data.</text>
</comment>
<dbReference type="AlphaFoldDB" id="A0A813QNE7"/>
<dbReference type="Pfam" id="PF03357">
    <property type="entry name" value="Snf7"/>
    <property type="match status" value="1"/>
</dbReference>
<name>A0A813QNE7_9BILA</name>
<reference evidence="2" key="1">
    <citation type="submission" date="2021-02" db="EMBL/GenBank/DDBJ databases">
        <authorList>
            <person name="Nowell W R."/>
        </authorList>
    </citation>
    <scope>NUCLEOTIDE SEQUENCE</scope>
</reference>
<dbReference type="InterPro" id="IPR005024">
    <property type="entry name" value="Snf7_fam"/>
</dbReference>
<proteinExistence type="inferred from homology"/>
<dbReference type="GO" id="GO:0007034">
    <property type="term" value="P:vacuolar transport"/>
    <property type="evidence" value="ECO:0007669"/>
    <property type="project" value="InterPro"/>
</dbReference>
<evidence type="ECO:0000313" key="3">
    <source>
        <dbReference type="Proteomes" id="UP000663891"/>
    </source>
</evidence>
<dbReference type="Proteomes" id="UP000663891">
    <property type="component" value="Unassembled WGS sequence"/>
</dbReference>
<comment type="similarity">
    <text evidence="1">Belongs to the SNF7 family.</text>
</comment>
<dbReference type="EMBL" id="CAJNON010000011">
    <property type="protein sequence ID" value="CAF0769689.1"/>
    <property type="molecule type" value="Genomic_DNA"/>
</dbReference>
<accession>A0A813QNE7</accession>
<protein>
    <submittedName>
        <fullName evidence="2">Uncharacterized protein</fullName>
    </submittedName>
</protein>
<gene>
    <name evidence="2" type="ORF">VCS650_LOCUS2297</name>
</gene>
<evidence type="ECO:0000313" key="2">
    <source>
        <dbReference type="EMBL" id="CAF0769689.1"/>
    </source>
</evidence>